<dbReference type="PROSITE" id="PS50881">
    <property type="entry name" value="S5_DSRBD"/>
    <property type="match status" value="1"/>
</dbReference>
<feature type="region of interest" description="Disordered" evidence="6">
    <location>
        <begin position="1"/>
        <end position="50"/>
    </location>
</feature>
<dbReference type="EMBL" id="JAWCUI010000007">
    <property type="protein sequence ID" value="KAL1901451.1"/>
    <property type="molecule type" value="Genomic_DNA"/>
</dbReference>
<comment type="caution">
    <text evidence="8">The sequence shown here is derived from an EMBL/GenBank/DDBJ whole genome shotgun (WGS) entry which is preliminary data.</text>
</comment>
<evidence type="ECO:0000256" key="1">
    <source>
        <dbReference type="ARBA" id="ARBA00008945"/>
    </source>
</evidence>
<dbReference type="Proteomes" id="UP001583186">
    <property type="component" value="Unassembled WGS sequence"/>
</dbReference>
<dbReference type="InterPro" id="IPR013810">
    <property type="entry name" value="Ribosomal_uS5_N"/>
</dbReference>
<dbReference type="InterPro" id="IPR014721">
    <property type="entry name" value="Ribsml_uS5_D2-typ_fold_subgr"/>
</dbReference>
<proteinExistence type="inferred from homology"/>
<evidence type="ECO:0000256" key="6">
    <source>
        <dbReference type="SAM" id="MobiDB-lite"/>
    </source>
</evidence>
<dbReference type="Gene3D" id="3.30.230.10">
    <property type="match status" value="1"/>
</dbReference>
<evidence type="ECO:0000256" key="4">
    <source>
        <dbReference type="PROSITE-ProRule" id="PRU00268"/>
    </source>
</evidence>
<dbReference type="SUPFAM" id="SSF54211">
    <property type="entry name" value="Ribosomal protein S5 domain 2-like"/>
    <property type="match status" value="1"/>
</dbReference>
<keyword evidence="2 4" id="KW-0689">Ribosomal protein</keyword>
<dbReference type="InterPro" id="IPR018192">
    <property type="entry name" value="Ribosomal_uS5_N_CS"/>
</dbReference>
<evidence type="ECO:0000313" key="8">
    <source>
        <dbReference type="EMBL" id="KAL1901451.1"/>
    </source>
</evidence>
<comment type="similarity">
    <text evidence="1 5">Belongs to the universal ribosomal protein uS5 family.</text>
</comment>
<dbReference type="PROSITE" id="PS00585">
    <property type="entry name" value="RIBOSOMAL_S5"/>
    <property type="match status" value="1"/>
</dbReference>
<dbReference type="Pfam" id="PF00333">
    <property type="entry name" value="Ribosomal_S5"/>
    <property type="match status" value="1"/>
</dbReference>
<dbReference type="InterPro" id="IPR000851">
    <property type="entry name" value="Ribosomal_uS5"/>
</dbReference>
<protein>
    <submittedName>
        <fullName evidence="8">28S ribosomal protein S5, mitochondrial</fullName>
    </submittedName>
</protein>
<accession>A0ABR3ZN04</accession>
<dbReference type="InterPro" id="IPR020568">
    <property type="entry name" value="Ribosomal_Su5_D2-typ_SF"/>
</dbReference>
<organism evidence="8 9">
    <name type="scientific">Sporothrix stenoceras</name>
    <dbReference type="NCBI Taxonomy" id="5173"/>
    <lineage>
        <taxon>Eukaryota</taxon>
        <taxon>Fungi</taxon>
        <taxon>Dikarya</taxon>
        <taxon>Ascomycota</taxon>
        <taxon>Pezizomycotina</taxon>
        <taxon>Sordariomycetes</taxon>
        <taxon>Sordariomycetidae</taxon>
        <taxon>Ophiostomatales</taxon>
        <taxon>Ophiostomataceae</taxon>
        <taxon>Sporothrix</taxon>
    </lineage>
</organism>
<keyword evidence="9" id="KW-1185">Reference proteome</keyword>
<dbReference type="Pfam" id="PF03719">
    <property type="entry name" value="Ribosomal_S5_C"/>
    <property type="match status" value="1"/>
</dbReference>
<evidence type="ECO:0000259" key="7">
    <source>
        <dbReference type="PROSITE" id="PS50881"/>
    </source>
</evidence>
<sequence length="476" mass="52911">MSFARTTAGGALRRLAGGPEARRCTAAMATTQSKAPLPSPQTPSSSTFSSPSPFFIQASSFHTSAPRPARRRPRFSNVSAVEMGLVDDTSISKFAKKHLPDYTEAEKQLLSEKYTPAQMAAVQAGEEAVSQTDIVKQGRFRNIDEATQAGINYFDDFSKVQPIIDHRFKDPNLAKQVPARFTTMEDDRFTDDLEEWLKGFIPEGEDIQWDQLSLKQRAELADKYAPSDMDVFKYLYNRPALVHGKDQARVLPEELGNSSLALGTRHNIPGMSDEYTRSVMQPDPDDEGLDEAGNYKELTARTGLKVSEIFNLATKEIVVRMVSNQTRLGKVRSYSVIAMAGNGNGRLGLGSFKSTEFTIARSRAREAAVRNMRPIPRYEKRTIYGNVEHKISGTVVRLFSRPPGFGLRVPHHIFEMARAAGIQDLAAKIPRSRNPMNVVKATYAALMNQRDPEQIAIGRGKKLVDVRKVYFGGAVY</sequence>
<feature type="domain" description="S5 DRBM" evidence="7">
    <location>
        <begin position="312"/>
        <end position="375"/>
    </location>
</feature>
<evidence type="ECO:0000256" key="3">
    <source>
        <dbReference type="ARBA" id="ARBA00023274"/>
    </source>
</evidence>
<dbReference type="PANTHER" id="PTHR48277:SF1">
    <property type="entry name" value="MITOCHONDRIAL RIBOSOMAL PROTEIN S5"/>
    <property type="match status" value="1"/>
</dbReference>
<gene>
    <name evidence="8" type="primary">MRPS5</name>
    <name evidence="8" type="ORF">Sste5346_001856</name>
</gene>
<dbReference type="GO" id="GO:0005840">
    <property type="term" value="C:ribosome"/>
    <property type="evidence" value="ECO:0007669"/>
    <property type="project" value="UniProtKB-KW"/>
</dbReference>
<dbReference type="SUPFAM" id="SSF54768">
    <property type="entry name" value="dsRNA-binding domain-like"/>
    <property type="match status" value="1"/>
</dbReference>
<dbReference type="Gene3D" id="3.30.160.20">
    <property type="match status" value="1"/>
</dbReference>
<evidence type="ECO:0000256" key="2">
    <source>
        <dbReference type="ARBA" id="ARBA00022980"/>
    </source>
</evidence>
<keyword evidence="3 4" id="KW-0687">Ribonucleoprotein</keyword>
<dbReference type="InterPro" id="IPR005324">
    <property type="entry name" value="Ribosomal_uS5_C"/>
</dbReference>
<evidence type="ECO:0000313" key="9">
    <source>
        <dbReference type="Proteomes" id="UP001583186"/>
    </source>
</evidence>
<dbReference type="PANTHER" id="PTHR48277">
    <property type="entry name" value="MITOCHONDRIAL RIBOSOMAL PROTEIN S5"/>
    <property type="match status" value="1"/>
</dbReference>
<evidence type="ECO:0000256" key="5">
    <source>
        <dbReference type="RuleBase" id="RU003823"/>
    </source>
</evidence>
<reference evidence="8 9" key="1">
    <citation type="journal article" date="2024" name="IMA Fungus">
        <title>IMA Genome - F19 : A genome assembly and annotation guide to empower mycologists, including annotated draft genome sequences of Ceratocystis pirilliformis, Diaporthe australafricana, Fusarium ophioides, Paecilomyces lecythidis, and Sporothrix stenoceras.</title>
        <authorList>
            <person name="Aylward J."/>
            <person name="Wilson A.M."/>
            <person name="Visagie C.M."/>
            <person name="Spraker J."/>
            <person name="Barnes I."/>
            <person name="Buitendag C."/>
            <person name="Ceriani C."/>
            <person name="Del Mar Angel L."/>
            <person name="du Plessis D."/>
            <person name="Fuchs T."/>
            <person name="Gasser K."/>
            <person name="Kramer D."/>
            <person name="Li W."/>
            <person name="Munsamy K."/>
            <person name="Piso A."/>
            <person name="Price J.L."/>
            <person name="Sonnekus B."/>
            <person name="Thomas C."/>
            <person name="van der Nest A."/>
            <person name="van Dijk A."/>
            <person name="van Heerden A."/>
            <person name="van Vuuren N."/>
            <person name="Yilmaz N."/>
            <person name="Duong T.A."/>
            <person name="van der Merwe N.A."/>
            <person name="Wingfield M.J."/>
            <person name="Wingfield B.D."/>
        </authorList>
    </citation>
    <scope>NUCLEOTIDE SEQUENCE [LARGE SCALE GENOMIC DNA]</scope>
    <source>
        <strain evidence="8 9">CMW 5346</strain>
    </source>
</reference>
<name>A0ABR3ZN04_9PEZI</name>
<feature type="compositionally biased region" description="Low complexity" evidence="6">
    <location>
        <begin position="1"/>
        <end position="19"/>
    </location>
</feature>